<feature type="transmembrane region" description="Helical" evidence="5">
    <location>
        <begin position="57"/>
        <end position="79"/>
    </location>
</feature>
<dbReference type="Pfam" id="PF04172">
    <property type="entry name" value="LrgB"/>
    <property type="match status" value="1"/>
</dbReference>
<gene>
    <name evidence="6" type="ORF">FLONG3_6679</name>
</gene>
<feature type="transmembrane region" description="Helical" evidence="5">
    <location>
        <begin position="125"/>
        <end position="149"/>
    </location>
</feature>
<keyword evidence="2 5" id="KW-0812">Transmembrane</keyword>
<accession>A0A395SJW0</accession>
<organism evidence="6 7">
    <name type="scientific">Fusarium longipes</name>
    <dbReference type="NCBI Taxonomy" id="694270"/>
    <lineage>
        <taxon>Eukaryota</taxon>
        <taxon>Fungi</taxon>
        <taxon>Dikarya</taxon>
        <taxon>Ascomycota</taxon>
        <taxon>Pezizomycotina</taxon>
        <taxon>Sordariomycetes</taxon>
        <taxon>Hypocreomycetidae</taxon>
        <taxon>Hypocreales</taxon>
        <taxon>Nectriaceae</taxon>
        <taxon>Fusarium</taxon>
    </lineage>
</organism>
<dbReference type="PANTHER" id="PTHR30249">
    <property type="entry name" value="PUTATIVE SEROTONIN TRANSPORTER"/>
    <property type="match status" value="1"/>
</dbReference>
<sequence length="552" mass="59438">MAEESNDVIHLAQAIRLVTKNNSTKLLRAWFYVPLGLTVILAVCFGIDSLFHKFNVAFPASVTCMVLLFCALIASESLLGTHKTRELINIIDIPAGWSLRWMGVFFTPSFVLLPLSPPIGVIEVMIIIVIFVVGFFVMMALAAWITRALQLALGASRRSKSQRAEELGRQTPDIPIGEVQTPGISRRTSISRASSQIPLFLASAPSSEPTSAAPSRPQTPPQLRLQEHHYTNGNAPGNPVVTLNPPTVLPQIPLPPPKAELWAARISANIDVATFMGLFLFIGIPLYFSIDYSMPIHLAVNVLAWFGAMSIPSSWKQYLHPVLVSSLATVLVIWALAAIQGDNLTSTLHAYRTGAKYIKLWRNATQKQDLLPGAGDVFGTLLDASIVALALPMFQYRRELRTHFVSIVVPNVAISMGSLLAYPPLCYACGISAARSLAFASRSLTLALAVPATENLNGDVNTAAALAIISGILGAVLGTRILRWLRVPDDDYVTRGVTLGVNSSAIATSVLLRTDPRAAALSSLSMSLFGTITVLFTSIPPAATFVRGLVGL</sequence>
<feature type="transmembrane region" description="Helical" evidence="5">
    <location>
        <begin position="403"/>
        <end position="422"/>
    </location>
</feature>
<evidence type="ECO:0000256" key="5">
    <source>
        <dbReference type="SAM" id="Phobius"/>
    </source>
</evidence>
<proteinExistence type="predicted"/>
<feature type="transmembrane region" description="Helical" evidence="5">
    <location>
        <begin position="492"/>
        <end position="512"/>
    </location>
</feature>
<keyword evidence="3 5" id="KW-1133">Transmembrane helix</keyword>
<evidence type="ECO:0000256" key="3">
    <source>
        <dbReference type="ARBA" id="ARBA00022989"/>
    </source>
</evidence>
<feature type="transmembrane region" description="Helical" evidence="5">
    <location>
        <begin position="29"/>
        <end position="51"/>
    </location>
</feature>
<comment type="subcellular location">
    <subcellularLocation>
        <location evidence="1">Membrane</location>
        <topology evidence="1">Multi-pass membrane protein</topology>
    </subcellularLocation>
</comment>
<comment type="caution">
    <text evidence="6">The sequence shown here is derived from an EMBL/GenBank/DDBJ whole genome shotgun (WGS) entry which is preliminary data.</text>
</comment>
<feature type="transmembrane region" description="Helical" evidence="5">
    <location>
        <begin position="294"/>
        <end position="311"/>
    </location>
</feature>
<dbReference type="InterPro" id="IPR007300">
    <property type="entry name" value="CidB/LrgB"/>
</dbReference>
<feature type="transmembrane region" description="Helical" evidence="5">
    <location>
        <begin position="463"/>
        <end position="485"/>
    </location>
</feature>
<evidence type="ECO:0000256" key="1">
    <source>
        <dbReference type="ARBA" id="ARBA00004141"/>
    </source>
</evidence>
<feature type="transmembrane region" description="Helical" evidence="5">
    <location>
        <begin position="318"/>
        <end position="339"/>
    </location>
</feature>
<evidence type="ECO:0000313" key="6">
    <source>
        <dbReference type="EMBL" id="RGP72671.1"/>
    </source>
</evidence>
<keyword evidence="4 5" id="KW-0472">Membrane</keyword>
<dbReference type="Proteomes" id="UP000266234">
    <property type="component" value="Unassembled WGS sequence"/>
</dbReference>
<dbReference type="AlphaFoldDB" id="A0A395SJW0"/>
<evidence type="ECO:0000256" key="4">
    <source>
        <dbReference type="ARBA" id="ARBA00023136"/>
    </source>
</evidence>
<feature type="transmembrane region" description="Helical" evidence="5">
    <location>
        <begin position="370"/>
        <end position="391"/>
    </location>
</feature>
<keyword evidence="7" id="KW-1185">Reference proteome</keyword>
<dbReference type="OrthoDB" id="2502820at2759"/>
<evidence type="ECO:0000256" key="2">
    <source>
        <dbReference type="ARBA" id="ARBA00022692"/>
    </source>
</evidence>
<reference evidence="6 7" key="1">
    <citation type="journal article" date="2018" name="PLoS Pathog.">
        <title>Evolution of structural diversity of trichothecenes, a family of toxins produced by plant pathogenic and entomopathogenic fungi.</title>
        <authorList>
            <person name="Proctor R.H."/>
            <person name="McCormick S.P."/>
            <person name="Kim H.S."/>
            <person name="Cardoza R.E."/>
            <person name="Stanley A.M."/>
            <person name="Lindo L."/>
            <person name="Kelly A."/>
            <person name="Brown D.W."/>
            <person name="Lee T."/>
            <person name="Vaughan M.M."/>
            <person name="Alexander N.J."/>
            <person name="Busman M."/>
            <person name="Gutierrez S."/>
        </authorList>
    </citation>
    <scope>NUCLEOTIDE SEQUENCE [LARGE SCALE GENOMIC DNA]</scope>
    <source>
        <strain evidence="6 7">NRRL 20695</strain>
    </source>
</reference>
<protein>
    <submittedName>
        <fullName evidence="6">Holin</fullName>
    </submittedName>
</protein>
<dbReference type="PANTHER" id="PTHR30249:SF0">
    <property type="entry name" value="PLASTIDAL GLYCOLATE_GLYCERATE TRANSLOCATOR 1, CHLOROPLASTIC"/>
    <property type="match status" value="1"/>
</dbReference>
<dbReference type="GO" id="GO:0016020">
    <property type="term" value="C:membrane"/>
    <property type="evidence" value="ECO:0007669"/>
    <property type="project" value="UniProtKB-SubCell"/>
</dbReference>
<feature type="transmembrane region" description="Helical" evidence="5">
    <location>
        <begin position="99"/>
        <end position="119"/>
    </location>
</feature>
<name>A0A395SJW0_9HYPO</name>
<evidence type="ECO:0000313" key="7">
    <source>
        <dbReference type="Proteomes" id="UP000266234"/>
    </source>
</evidence>
<feature type="transmembrane region" description="Helical" evidence="5">
    <location>
        <begin position="268"/>
        <end position="288"/>
    </location>
</feature>
<dbReference type="EMBL" id="PXOG01000147">
    <property type="protein sequence ID" value="RGP72671.1"/>
    <property type="molecule type" value="Genomic_DNA"/>
</dbReference>